<evidence type="ECO:0000313" key="1">
    <source>
        <dbReference type="EMBL" id="GID78455.1"/>
    </source>
</evidence>
<accession>A0ABQ3YEM3</accession>
<gene>
    <name evidence="1" type="ORF">Ade02nite_70960</name>
</gene>
<dbReference type="Proteomes" id="UP000609879">
    <property type="component" value="Unassembled WGS sequence"/>
</dbReference>
<sequence>MRICCKQQVGAISSEAGDIGVSLSSSVRGRIYPAVVARIPGRADLAPASAQLSLTFNRAIGELNGSSPTLEAPWHSTERGLHDDRLRFVRSGHPYRRRLGSTPVAARMAGLAR</sequence>
<organism evidence="1 2">
    <name type="scientific">Paractinoplanes deccanensis</name>
    <dbReference type="NCBI Taxonomy" id="113561"/>
    <lineage>
        <taxon>Bacteria</taxon>
        <taxon>Bacillati</taxon>
        <taxon>Actinomycetota</taxon>
        <taxon>Actinomycetes</taxon>
        <taxon>Micromonosporales</taxon>
        <taxon>Micromonosporaceae</taxon>
        <taxon>Paractinoplanes</taxon>
    </lineage>
</organism>
<evidence type="ECO:0000313" key="2">
    <source>
        <dbReference type="Proteomes" id="UP000609879"/>
    </source>
</evidence>
<reference evidence="1 2" key="1">
    <citation type="submission" date="2021-01" db="EMBL/GenBank/DDBJ databases">
        <title>Whole genome shotgun sequence of Actinoplanes deccanensis NBRC 13994.</title>
        <authorList>
            <person name="Komaki H."/>
            <person name="Tamura T."/>
        </authorList>
    </citation>
    <scope>NUCLEOTIDE SEQUENCE [LARGE SCALE GENOMIC DNA]</scope>
    <source>
        <strain evidence="1 2">NBRC 13994</strain>
    </source>
</reference>
<dbReference type="EMBL" id="BOMI01000146">
    <property type="protein sequence ID" value="GID78455.1"/>
    <property type="molecule type" value="Genomic_DNA"/>
</dbReference>
<keyword evidence="2" id="KW-1185">Reference proteome</keyword>
<comment type="caution">
    <text evidence="1">The sequence shown here is derived from an EMBL/GenBank/DDBJ whole genome shotgun (WGS) entry which is preliminary data.</text>
</comment>
<name>A0ABQ3YEM3_9ACTN</name>
<proteinExistence type="predicted"/>
<protein>
    <submittedName>
        <fullName evidence="1">Uncharacterized protein</fullName>
    </submittedName>
</protein>